<organism evidence="7 8">
    <name type="scientific">Thyridium curvatum</name>
    <dbReference type="NCBI Taxonomy" id="1093900"/>
    <lineage>
        <taxon>Eukaryota</taxon>
        <taxon>Fungi</taxon>
        <taxon>Dikarya</taxon>
        <taxon>Ascomycota</taxon>
        <taxon>Pezizomycotina</taxon>
        <taxon>Sordariomycetes</taxon>
        <taxon>Sordariomycetidae</taxon>
        <taxon>Thyridiales</taxon>
        <taxon>Thyridiaceae</taxon>
        <taxon>Thyridium</taxon>
    </lineage>
</organism>
<dbReference type="SUPFAM" id="SSF50447">
    <property type="entry name" value="Translation proteins"/>
    <property type="match status" value="1"/>
</dbReference>
<feature type="chain" id="PRO_5021503689" description="Tr-type G domain-containing protein" evidence="5">
    <location>
        <begin position="31"/>
        <end position="791"/>
    </location>
</feature>
<dbReference type="SUPFAM" id="SSF52540">
    <property type="entry name" value="P-loop containing nucleoside triphosphate hydrolases"/>
    <property type="match status" value="1"/>
</dbReference>
<dbReference type="GO" id="GO:0005759">
    <property type="term" value="C:mitochondrial matrix"/>
    <property type="evidence" value="ECO:0007669"/>
    <property type="project" value="UniProtKB-ARBA"/>
</dbReference>
<dbReference type="PANTHER" id="PTHR43261:SF1">
    <property type="entry name" value="RIBOSOME-RELEASING FACTOR 2, MITOCHONDRIAL"/>
    <property type="match status" value="1"/>
</dbReference>
<dbReference type="InterPro" id="IPR041095">
    <property type="entry name" value="EFG_II"/>
</dbReference>
<dbReference type="Gene3D" id="3.40.50.300">
    <property type="entry name" value="P-loop containing nucleotide triphosphate hydrolases"/>
    <property type="match status" value="1"/>
</dbReference>
<evidence type="ECO:0000259" key="6">
    <source>
        <dbReference type="PROSITE" id="PS51722"/>
    </source>
</evidence>
<dbReference type="Pfam" id="PF00009">
    <property type="entry name" value="GTP_EFTU"/>
    <property type="match status" value="1"/>
</dbReference>
<dbReference type="InterPro" id="IPR035647">
    <property type="entry name" value="EFG_III/V"/>
</dbReference>
<evidence type="ECO:0000313" key="8">
    <source>
        <dbReference type="Proteomes" id="UP000319257"/>
    </source>
</evidence>
<proteinExistence type="predicted"/>
<dbReference type="OrthoDB" id="198619at2759"/>
<evidence type="ECO:0000256" key="1">
    <source>
        <dbReference type="ARBA" id="ARBA00022741"/>
    </source>
</evidence>
<evidence type="ECO:0000313" key="7">
    <source>
        <dbReference type="EMBL" id="TPX12000.1"/>
    </source>
</evidence>
<keyword evidence="8" id="KW-1185">Reference proteome</keyword>
<dbReference type="InParanoid" id="A0A507B5U5"/>
<dbReference type="InterPro" id="IPR031157">
    <property type="entry name" value="G_TR_CS"/>
</dbReference>
<feature type="domain" description="Tr-type G" evidence="6">
    <location>
        <begin position="1"/>
        <end position="297"/>
    </location>
</feature>
<dbReference type="InterPro" id="IPR000640">
    <property type="entry name" value="EFG_V-like"/>
</dbReference>
<dbReference type="GO" id="GO:0005525">
    <property type="term" value="F:GTP binding"/>
    <property type="evidence" value="ECO:0007669"/>
    <property type="project" value="UniProtKB-KW"/>
</dbReference>
<dbReference type="SMART" id="SM00838">
    <property type="entry name" value="EFG_C"/>
    <property type="match status" value="1"/>
</dbReference>
<keyword evidence="1" id="KW-0547">Nucleotide-binding</keyword>
<dbReference type="GO" id="GO:0032543">
    <property type="term" value="P:mitochondrial translation"/>
    <property type="evidence" value="ECO:0007669"/>
    <property type="project" value="TreeGrafter"/>
</dbReference>
<dbReference type="Proteomes" id="UP000319257">
    <property type="component" value="Unassembled WGS sequence"/>
</dbReference>
<dbReference type="GeneID" id="41974750"/>
<sequence length="791" mass="87332">MRLIGVCRAKLPRQSSFLILLRLFTSLSGADPVHFLDVDHGDTVTDFLPLERERGITIQSAAITFNWPLAEDCPEGTHPKTINLIDTPGHQDFRFEVDRCLPVLDGAVCIIDSVKGVEAHTERVWSSAQQFKIPRIVYVNKLDRDGASFKRSVLDIASKLNCFPLVCQLPWWDNDSLIGVIDVIEKKAIRYNSADNYQVYQGETLSSVLQSNAALLQEISIARDRLIERLCEYDDELVEEFADKGNDLPAESIKKSIRRLILTGEGEVAPVFAGSSLRNMGVQPLLDAVVDYLPSPQDTADVEVLLSGEKHQLQDVLQRKIPGLKPKPSTAHKPPIEAVASVFKVVNDPSLRDATRGMMSFVRVYHGTLNRNSQVWNANLGCFEKSLRMVQISASKTADVPHLSRGQIGALIGLKDARTGDTLQILPSHSHRSPDQALRSMQIRPPDIPAAVAFLAIHPFSDTGRDHLQQCLEKASREDPSLRWNRDEKHDRFVLSGMGKLHLEIAIHRLKTQYKVDAAFGDIEVDYKECLTAPTGEHRYEYDRVVASKAGKAACVASLEPRDQHDEASILESSTERDGNLFHIKIILPDDGELPFDPELVRKQLFNGAYAAMARGPRRGSPMHSCCVSITFDPETDFFGPGTDGHIVNAAYNAVRTALSSAHSQSAVGVLEPVMKANISCPEEAAGTIQHDIASARGGQVLEVNDANVASADSIIDLNEVYAPPDPYESLQSLRDAKKGVTRMLDIVAKVPLKEMLDYDGLLRSKTGGRHSLTMSLDTFDRVTGPREKGL</sequence>
<evidence type="ECO:0000256" key="3">
    <source>
        <dbReference type="ARBA" id="ARBA00023128"/>
    </source>
</evidence>
<dbReference type="Pfam" id="PF22042">
    <property type="entry name" value="EF-G_D2"/>
    <property type="match status" value="1"/>
</dbReference>
<keyword evidence="4" id="KW-0342">GTP-binding</keyword>
<accession>A0A507B5U5</accession>
<dbReference type="Gene3D" id="2.40.30.10">
    <property type="entry name" value="Translation factors"/>
    <property type="match status" value="1"/>
</dbReference>
<dbReference type="FunCoup" id="A0A507B5U5">
    <property type="interactions" value="560"/>
</dbReference>
<dbReference type="InterPro" id="IPR005225">
    <property type="entry name" value="Small_GTP-bd"/>
</dbReference>
<dbReference type="NCBIfam" id="TIGR00231">
    <property type="entry name" value="small_GTP"/>
    <property type="match status" value="1"/>
</dbReference>
<dbReference type="InterPro" id="IPR009000">
    <property type="entry name" value="Transl_B-barrel_sf"/>
</dbReference>
<dbReference type="SUPFAM" id="SSF54980">
    <property type="entry name" value="EF-G C-terminal domain-like"/>
    <property type="match status" value="2"/>
</dbReference>
<dbReference type="Gene3D" id="3.30.70.240">
    <property type="match status" value="1"/>
</dbReference>
<evidence type="ECO:0000256" key="4">
    <source>
        <dbReference type="ARBA" id="ARBA00023134"/>
    </source>
</evidence>
<gene>
    <name evidence="7" type="ORF">E0L32_007303</name>
</gene>
<dbReference type="STRING" id="1093900.A0A507B5U5"/>
<dbReference type="Pfam" id="PF14492">
    <property type="entry name" value="EFG_III"/>
    <property type="match status" value="1"/>
</dbReference>
<dbReference type="Gene3D" id="3.30.70.870">
    <property type="entry name" value="Elongation Factor G (Translational Gtpase), domain 3"/>
    <property type="match status" value="1"/>
</dbReference>
<dbReference type="EMBL" id="SKBQ01000044">
    <property type="protein sequence ID" value="TPX12000.1"/>
    <property type="molecule type" value="Genomic_DNA"/>
</dbReference>
<evidence type="ECO:0000256" key="2">
    <source>
        <dbReference type="ARBA" id="ARBA00022917"/>
    </source>
</evidence>
<keyword evidence="2" id="KW-0648">Protein biosynthesis</keyword>
<dbReference type="AlphaFoldDB" id="A0A507B5U5"/>
<dbReference type="PROSITE" id="PS00301">
    <property type="entry name" value="G_TR_1"/>
    <property type="match status" value="1"/>
</dbReference>
<keyword evidence="5" id="KW-0732">Signal</keyword>
<dbReference type="GO" id="GO:0032790">
    <property type="term" value="P:ribosome disassembly"/>
    <property type="evidence" value="ECO:0007669"/>
    <property type="project" value="TreeGrafter"/>
</dbReference>
<dbReference type="FunFam" id="3.40.50.300:FF:000514">
    <property type="entry name" value="Ribosome-releasing factor 2, mitochondrial"/>
    <property type="match status" value="1"/>
</dbReference>
<dbReference type="PANTHER" id="PTHR43261">
    <property type="entry name" value="TRANSLATION ELONGATION FACTOR G-RELATED"/>
    <property type="match status" value="1"/>
</dbReference>
<dbReference type="InterPro" id="IPR027417">
    <property type="entry name" value="P-loop_NTPase"/>
</dbReference>
<reference evidence="7 8" key="1">
    <citation type="submission" date="2019-06" db="EMBL/GenBank/DDBJ databases">
        <title>Draft genome sequence of the filamentous fungus Phialemoniopsis curvata isolated from diesel fuel.</title>
        <authorList>
            <person name="Varaljay V.A."/>
            <person name="Lyon W.J."/>
            <person name="Crouch A.L."/>
            <person name="Drake C.E."/>
            <person name="Hollomon J.M."/>
            <person name="Nadeau L.J."/>
            <person name="Nunn H.S."/>
            <person name="Stevenson B.S."/>
            <person name="Bojanowski C.L."/>
            <person name="Crookes-Goodson W.J."/>
        </authorList>
    </citation>
    <scope>NUCLEOTIDE SEQUENCE [LARGE SCALE GENOMIC DNA]</scope>
    <source>
        <strain evidence="7 8">D216</strain>
    </source>
</reference>
<keyword evidence="3" id="KW-0496">Mitochondrion</keyword>
<dbReference type="CDD" id="cd03713">
    <property type="entry name" value="EFG_mtEFG_C"/>
    <property type="match status" value="1"/>
</dbReference>
<name>A0A507B5U5_9PEZI</name>
<dbReference type="InterPro" id="IPR053905">
    <property type="entry name" value="EF-G-like_DII"/>
</dbReference>
<dbReference type="RefSeq" id="XP_030993711.1">
    <property type="nucleotide sequence ID" value="XM_031142032.1"/>
</dbReference>
<evidence type="ECO:0000256" key="5">
    <source>
        <dbReference type="SAM" id="SignalP"/>
    </source>
</evidence>
<dbReference type="PRINTS" id="PR00315">
    <property type="entry name" value="ELONGATNFCT"/>
</dbReference>
<dbReference type="InterPro" id="IPR035649">
    <property type="entry name" value="EFG_V"/>
</dbReference>
<protein>
    <recommendedName>
        <fullName evidence="6">Tr-type G domain-containing protein</fullName>
    </recommendedName>
</protein>
<feature type="signal peptide" evidence="5">
    <location>
        <begin position="1"/>
        <end position="30"/>
    </location>
</feature>
<comment type="caution">
    <text evidence="7">The sequence shown here is derived from an EMBL/GenBank/DDBJ whole genome shotgun (WGS) entry which is preliminary data.</text>
</comment>
<dbReference type="GO" id="GO:0003924">
    <property type="term" value="F:GTPase activity"/>
    <property type="evidence" value="ECO:0007669"/>
    <property type="project" value="InterPro"/>
</dbReference>
<dbReference type="InterPro" id="IPR000795">
    <property type="entry name" value="T_Tr_GTP-bd_dom"/>
</dbReference>
<dbReference type="PROSITE" id="PS51722">
    <property type="entry name" value="G_TR_2"/>
    <property type="match status" value="1"/>
</dbReference>